<dbReference type="Proteomes" id="UP000186168">
    <property type="component" value="Unassembled WGS sequence"/>
</dbReference>
<name>A0A1R1SSF5_9ACTN</name>
<accession>A0A1R1SSF5</accession>
<dbReference type="STRING" id="67365.GCA_001704635_00899"/>
<sequence>MSGANEYGAELTDFRRRVAELQTARALPAHQRLSALDAALIELQHVADVLWPRYEQLASAARAPGGGRADPREQQLLRALFQRLPIPVVLLDRDCVVRRMNFSATQLFQTRAGYATGRPLTESLRRDGRAVLRSQVAAVARDEGGRSLVVHLPGPGSDGALRVTLAGLRPPGEPHSAVLATFQPTGEGAVAVAAPTVPGQAGGVRPPGARRPDLDEVTRHAERLDLIDDMATTLLGTVALANSGPKTVLDRAAAVLHGRFADWVIADVAADPARPETARRVVALGPPDATADRVTSVAEQDPAGCPLVAEAIRDGVSALQVRPHDADAFGRDASGAPVLVREDVTSLLCVPLRVSPAEPVLGALTLFRTGGRGAFEMAEAGVADRLSRHIALALGRISHQPPPSEDGQQRPERAVAPGS</sequence>
<dbReference type="InterPro" id="IPR029016">
    <property type="entry name" value="GAF-like_dom_sf"/>
</dbReference>
<organism evidence="3 4">
    <name type="scientific">Streptomyces sparsogenes DSM 40356</name>
    <dbReference type="NCBI Taxonomy" id="1331668"/>
    <lineage>
        <taxon>Bacteria</taxon>
        <taxon>Bacillati</taxon>
        <taxon>Actinomycetota</taxon>
        <taxon>Actinomycetes</taxon>
        <taxon>Kitasatosporales</taxon>
        <taxon>Streptomycetaceae</taxon>
        <taxon>Streptomyces</taxon>
    </lineage>
</organism>
<evidence type="ECO:0000313" key="4">
    <source>
        <dbReference type="Proteomes" id="UP000186168"/>
    </source>
</evidence>
<dbReference type="GeneID" id="96746038"/>
<dbReference type="InterPro" id="IPR035965">
    <property type="entry name" value="PAS-like_dom_sf"/>
</dbReference>
<dbReference type="SUPFAM" id="SSF55785">
    <property type="entry name" value="PYP-like sensor domain (PAS domain)"/>
    <property type="match status" value="1"/>
</dbReference>
<evidence type="ECO:0000256" key="1">
    <source>
        <dbReference type="SAM" id="MobiDB-lite"/>
    </source>
</evidence>
<dbReference type="Gene3D" id="3.30.450.40">
    <property type="match status" value="1"/>
</dbReference>
<dbReference type="AlphaFoldDB" id="A0A1R1SSF5"/>
<evidence type="ECO:0000259" key="2">
    <source>
        <dbReference type="Pfam" id="PF08448"/>
    </source>
</evidence>
<proteinExistence type="predicted"/>
<gene>
    <name evidence="3" type="ORF">SPAR_01976</name>
</gene>
<dbReference type="SUPFAM" id="SSF55781">
    <property type="entry name" value="GAF domain-like"/>
    <property type="match status" value="1"/>
</dbReference>
<dbReference type="RefSeq" id="WP_079151195.1">
    <property type="nucleotide sequence ID" value="NZ_ASQP01000033.1"/>
</dbReference>
<feature type="region of interest" description="Disordered" evidence="1">
    <location>
        <begin position="396"/>
        <end position="419"/>
    </location>
</feature>
<keyword evidence="4" id="KW-1185">Reference proteome</keyword>
<protein>
    <submittedName>
        <fullName evidence="3">PAS fold-4 domain-containing protein</fullName>
    </submittedName>
</protein>
<dbReference type="Pfam" id="PF08448">
    <property type="entry name" value="PAS_4"/>
    <property type="match status" value="1"/>
</dbReference>
<dbReference type="InterPro" id="IPR013656">
    <property type="entry name" value="PAS_4"/>
</dbReference>
<dbReference type="EMBL" id="ASQP01000033">
    <property type="protein sequence ID" value="OMI41193.1"/>
    <property type="molecule type" value="Genomic_DNA"/>
</dbReference>
<dbReference type="Gene3D" id="3.30.450.20">
    <property type="entry name" value="PAS domain"/>
    <property type="match status" value="1"/>
</dbReference>
<feature type="domain" description="PAS fold-4" evidence="2">
    <location>
        <begin position="82"/>
        <end position="178"/>
    </location>
</feature>
<reference evidence="3 4" key="1">
    <citation type="submission" date="2013-05" db="EMBL/GenBank/DDBJ databases">
        <title>Genome sequence of Streptomyces sparsogenes DSM 40356.</title>
        <authorList>
            <person name="Coyne S."/>
            <person name="Seebeck F.P."/>
        </authorList>
    </citation>
    <scope>NUCLEOTIDE SEQUENCE [LARGE SCALE GENOMIC DNA]</scope>
    <source>
        <strain evidence="3 4">DSM 40356</strain>
    </source>
</reference>
<evidence type="ECO:0000313" key="3">
    <source>
        <dbReference type="EMBL" id="OMI41193.1"/>
    </source>
</evidence>
<comment type="caution">
    <text evidence="3">The sequence shown here is derived from an EMBL/GenBank/DDBJ whole genome shotgun (WGS) entry which is preliminary data.</text>
</comment>